<feature type="non-terminal residue" evidence="2">
    <location>
        <position position="1"/>
    </location>
</feature>
<comment type="caution">
    <text evidence="2">The sequence shown here is derived from an EMBL/GenBank/DDBJ whole genome shotgun (WGS) entry which is preliminary data.</text>
</comment>
<dbReference type="InterPro" id="IPR026444">
    <property type="entry name" value="Secre_tail"/>
</dbReference>
<dbReference type="NCBIfam" id="TIGR04183">
    <property type="entry name" value="Por_Secre_tail"/>
    <property type="match status" value="1"/>
</dbReference>
<evidence type="ECO:0000313" key="2">
    <source>
        <dbReference type="EMBL" id="GAJ12004.1"/>
    </source>
</evidence>
<organism evidence="2">
    <name type="scientific">marine sediment metagenome</name>
    <dbReference type="NCBI Taxonomy" id="412755"/>
    <lineage>
        <taxon>unclassified sequences</taxon>
        <taxon>metagenomes</taxon>
        <taxon>ecological metagenomes</taxon>
    </lineage>
</organism>
<dbReference type="Gene3D" id="2.60.40.4070">
    <property type="match status" value="1"/>
</dbReference>
<dbReference type="InterPro" id="IPR025965">
    <property type="entry name" value="FlgD/Vpr_Ig-like"/>
</dbReference>
<accession>X1U3E8</accession>
<dbReference type="EMBL" id="BARW01029671">
    <property type="protein sequence ID" value="GAJ12004.1"/>
    <property type="molecule type" value="Genomic_DNA"/>
</dbReference>
<dbReference type="AlphaFoldDB" id="X1U3E8"/>
<reference evidence="2" key="1">
    <citation type="journal article" date="2014" name="Front. Microbiol.">
        <title>High frequency of phylogenetically diverse reductive dehalogenase-homologous genes in deep subseafloor sedimentary metagenomes.</title>
        <authorList>
            <person name="Kawai M."/>
            <person name="Futagami T."/>
            <person name="Toyoda A."/>
            <person name="Takaki Y."/>
            <person name="Nishi S."/>
            <person name="Hori S."/>
            <person name="Arai W."/>
            <person name="Tsubouchi T."/>
            <person name="Morono Y."/>
            <person name="Uchiyama I."/>
            <person name="Ito T."/>
            <person name="Fujiyama A."/>
            <person name="Inagaki F."/>
            <person name="Takami H."/>
        </authorList>
    </citation>
    <scope>NUCLEOTIDE SEQUENCE</scope>
    <source>
        <strain evidence="2">Expedition CK06-06</strain>
    </source>
</reference>
<evidence type="ECO:0000259" key="1">
    <source>
        <dbReference type="Pfam" id="PF13860"/>
    </source>
</evidence>
<sequence>NPSTTIKFTLPSAGDGGITLPTTLRIYNVLGEVVRTLVDELMAPGVHHEVWDGRDDHGNRVASGIYFYRLRAGDLVQTKKMVLMK</sequence>
<gene>
    <name evidence="2" type="ORF">S12H4_47619</name>
</gene>
<name>X1U3E8_9ZZZZ</name>
<feature type="domain" description="FlgD/Vpr Ig-like" evidence="1">
    <location>
        <begin position="22"/>
        <end position="70"/>
    </location>
</feature>
<proteinExistence type="predicted"/>
<dbReference type="Pfam" id="PF13860">
    <property type="entry name" value="FlgD_ig"/>
    <property type="match status" value="1"/>
</dbReference>
<protein>
    <recommendedName>
        <fullName evidence="1">FlgD/Vpr Ig-like domain-containing protein</fullName>
    </recommendedName>
</protein>